<gene>
    <name evidence="5" type="ORF">A3H70_01295</name>
</gene>
<feature type="transmembrane region" description="Helical" evidence="4">
    <location>
        <begin position="234"/>
        <end position="251"/>
    </location>
</feature>
<evidence type="ECO:0000256" key="4">
    <source>
        <dbReference type="SAM" id="Phobius"/>
    </source>
</evidence>
<feature type="transmembrane region" description="Helical" evidence="4">
    <location>
        <begin position="212"/>
        <end position="228"/>
    </location>
</feature>
<dbReference type="SMART" id="SM00028">
    <property type="entry name" value="TPR"/>
    <property type="match status" value="2"/>
</dbReference>
<keyword evidence="4" id="KW-1133">Transmembrane helix</keyword>
<feature type="transmembrane region" description="Helical" evidence="4">
    <location>
        <begin position="153"/>
        <end position="174"/>
    </location>
</feature>
<feature type="transmembrane region" description="Helical" evidence="4">
    <location>
        <begin position="186"/>
        <end position="205"/>
    </location>
</feature>
<dbReference type="STRING" id="1798553.A3H70_01295"/>
<feature type="repeat" description="TPR" evidence="3">
    <location>
        <begin position="730"/>
        <end position="763"/>
    </location>
</feature>
<dbReference type="SUPFAM" id="SSF48452">
    <property type="entry name" value="TPR-like"/>
    <property type="match status" value="1"/>
</dbReference>
<dbReference type="Proteomes" id="UP000178109">
    <property type="component" value="Unassembled WGS sequence"/>
</dbReference>
<feature type="transmembrane region" description="Helical" evidence="4">
    <location>
        <begin position="482"/>
        <end position="504"/>
    </location>
</feature>
<dbReference type="PANTHER" id="PTHR44943:SF8">
    <property type="entry name" value="TPR REPEAT-CONTAINING PROTEIN MJ0263"/>
    <property type="match status" value="1"/>
</dbReference>
<dbReference type="PROSITE" id="PS50005">
    <property type="entry name" value="TPR"/>
    <property type="match status" value="2"/>
</dbReference>
<keyword evidence="4" id="KW-0472">Membrane</keyword>
<feature type="repeat" description="TPR" evidence="3">
    <location>
        <begin position="696"/>
        <end position="729"/>
    </location>
</feature>
<feature type="transmembrane region" description="Helical" evidence="4">
    <location>
        <begin position="437"/>
        <end position="461"/>
    </location>
</feature>
<keyword evidence="2 3" id="KW-0802">TPR repeat</keyword>
<dbReference type="InterPro" id="IPR011990">
    <property type="entry name" value="TPR-like_helical_dom_sf"/>
</dbReference>
<evidence type="ECO:0000256" key="1">
    <source>
        <dbReference type="ARBA" id="ARBA00022737"/>
    </source>
</evidence>
<keyword evidence="4" id="KW-0812">Transmembrane</keyword>
<feature type="transmembrane region" description="Helical" evidence="4">
    <location>
        <begin position="68"/>
        <end position="89"/>
    </location>
</feature>
<dbReference type="Gene3D" id="1.25.40.10">
    <property type="entry name" value="Tetratricopeptide repeat domain"/>
    <property type="match status" value="1"/>
</dbReference>
<comment type="caution">
    <text evidence="5">The sequence shown here is derived from an EMBL/GenBank/DDBJ whole genome shotgun (WGS) entry which is preliminary data.</text>
</comment>
<name>A0A1G2BTR9_9BACT</name>
<reference evidence="5 6" key="1">
    <citation type="journal article" date="2016" name="Nat. Commun.">
        <title>Thousands of microbial genomes shed light on interconnected biogeochemical processes in an aquifer system.</title>
        <authorList>
            <person name="Anantharaman K."/>
            <person name="Brown C.T."/>
            <person name="Hug L.A."/>
            <person name="Sharon I."/>
            <person name="Castelle C.J."/>
            <person name="Probst A.J."/>
            <person name="Thomas B.C."/>
            <person name="Singh A."/>
            <person name="Wilkins M.J."/>
            <person name="Karaoz U."/>
            <person name="Brodie E.L."/>
            <person name="Williams K.H."/>
            <person name="Hubbard S.S."/>
            <person name="Banfield J.F."/>
        </authorList>
    </citation>
    <scope>NUCLEOTIDE SEQUENCE [LARGE SCALE GENOMIC DNA]</scope>
</reference>
<evidence type="ECO:0000313" key="6">
    <source>
        <dbReference type="Proteomes" id="UP000178109"/>
    </source>
</evidence>
<protein>
    <submittedName>
        <fullName evidence="5">Uncharacterized protein</fullName>
    </submittedName>
</protein>
<dbReference type="PANTHER" id="PTHR44943">
    <property type="entry name" value="CELLULOSE SYNTHASE OPERON PROTEIN C"/>
    <property type="match status" value="1"/>
</dbReference>
<sequence>MSLDIRRVRVKPFKQFDQPQSGGSWLAGKKIFAELINRALRALILASAFILPAWVWDFGASSGSGRVLVLTALFGLIVLLWSLSALWLGSPSTLRRPFLTKAALALALLALLSAIFGLDPKVSFGLVATSVFGFLFFAFLINRSYAAGYLKKLLGSFLLGSTVLMLFIVVRFFLNGYEPLAWVARDGWLFIGAVIIFILINLAILESGARRALWTLALAPHFLVLFLWDQTLPWLIILAGSLLVAVFHFIFDKKLRRAKMVYPLQAAALAGLLLFVPIKIFTGSNAPVVSSYSHKDIGQVLKEERLPNLIFGLGAGNSALVMARTNVSFFDPDPSAGAALFASETGTIEKLGTSEFLGQAKLNNIFASILLEGGLLASLGWFILIAALFVLIWGFYRGHWQALKSSRADEEVELGAFLSIALVLFIISLAFTPWSAAVILVLLLLAGVTVTFFGAEAVAPWRSALSRRWELLSPTVRLWSRRALGALAIIVYLAVVVMSARMVLAGREALAALATDAPGLAFNHWEAAERLNPWNDIYRAKREASRLLTLSSSTSLPEQKEIIESANATFSGIARASVNPIAHWLTARLYVSMETFVEGSLILARGAYLKAIELWPANVALSTELARLYRFRLDALASNNLSASDLNQEIQDRLKHALKLSPDYLPARLELAFLMEKLAGLPAAVAELESWEDANPEIRYQLGRLHFNDNKLDIAEEKFKQVLKDVPNHSNAHYSLGVVYFRQKKYKESLKEFETVLEMNPNNEDVKAKIEEVKKKVK</sequence>
<feature type="transmembrane region" description="Helical" evidence="4">
    <location>
        <begin position="263"/>
        <end position="282"/>
    </location>
</feature>
<accession>A0A1G2BTR9</accession>
<feature type="transmembrane region" description="Helical" evidence="4">
    <location>
        <begin position="414"/>
        <end position="431"/>
    </location>
</feature>
<feature type="transmembrane region" description="Helical" evidence="4">
    <location>
        <begin position="122"/>
        <end position="141"/>
    </location>
</feature>
<dbReference type="Pfam" id="PF13432">
    <property type="entry name" value="TPR_16"/>
    <property type="match status" value="1"/>
</dbReference>
<keyword evidence="1" id="KW-0677">Repeat</keyword>
<evidence type="ECO:0000256" key="3">
    <source>
        <dbReference type="PROSITE-ProRule" id="PRU00339"/>
    </source>
</evidence>
<dbReference type="InterPro" id="IPR051685">
    <property type="entry name" value="Ycf3/AcsC/BcsC/TPR_MFPF"/>
</dbReference>
<evidence type="ECO:0000313" key="5">
    <source>
        <dbReference type="EMBL" id="OGY91750.1"/>
    </source>
</evidence>
<dbReference type="InterPro" id="IPR019734">
    <property type="entry name" value="TPR_rpt"/>
</dbReference>
<evidence type="ECO:0000256" key="2">
    <source>
        <dbReference type="ARBA" id="ARBA00022803"/>
    </source>
</evidence>
<feature type="transmembrane region" description="Helical" evidence="4">
    <location>
        <begin position="39"/>
        <end position="56"/>
    </location>
</feature>
<dbReference type="PROSITE" id="PS50293">
    <property type="entry name" value="TPR_REGION"/>
    <property type="match status" value="1"/>
</dbReference>
<dbReference type="AlphaFoldDB" id="A0A1G2BTR9"/>
<dbReference type="EMBL" id="MHKO01000038">
    <property type="protein sequence ID" value="OGY91750.1"/>
    <property type="molecule type" value="Genomic_DNA"/>
</dbReference>
<feature type="transmembrane region" description="Helical" evidence="4">
    <location>
        <begin position="365"/>
        <end position="393"/>
    </location>
</feature>
<feature type="transmembrane region" description="Helical" evidence="4">
    <location>
        <begin position="98"/>
        <end position="116"/>
    </location>
</feature>
<organism evidence="5 6">
    <name type="scientific">Candidatus Komeilibacteria bacterium RIFCSPLOWO2_02_FULL_48_11</name>
    <dbReference type="NCBI Taxonomy" id="1798553"/>
    <lineage>
        <taxon>Bacteria</taxon>
        <taxon>Candidatus Komeiliibacteriota</taxon>
    </lineage>
</organism>
<proteinExistence type="predicted"/>